<dbReference type="RefSeq" id="WP_164043781.1">
    <property type="nucleotide sequence ID" value="NZ_JAAGNZ010000005.1"/>
</dbReference>
<evidence type="ECO:0000313" key="8">
    <source>
        <dbReference type="Proteomes" id="UP000477386"/>
    </source>
</evidence>
<dbReference type="GO" id="GO:0005840">
    <property type="term" value="C:ribosome"/>
    <property type="evidence" value="ECO:0007669"/>
    <property type="project" value="UniProtKB-KW"/>
</dbReference>
<evidence type="ECO:0000256" key="6">
    <source>
        <dbReference type="HAMAP-Rule" id="MF_00735"/>
    </source>
</evidence>
<dbReference type="InterPro" id="IPR004498">
    <property type="entry name" value="Ribosomal_PrmA_MeTrfase"/>
</dbReference>
<dbReference type="PIRSF" id="PIRSF000401">
    <property type="entry name" value="RPL11_MTase"/>
    <property type="match status" value="1"/>
</dbReference>
<dbReference type="InterPro" id="IPR050078">
    <property type="entry name" value="Ribosomal_L11_MeTrfase_PrmA"/>
</dbReference>
<keyword evidence="7" id="KW-0689">Ribosomal protein</keyword>
<evidence type="ECO:0000313" key="7">
    <source>
        <dbReference type="EMBL" id="NEU70470.1"/>
    </source>
</evidence>
<keyword evidence="8" id="KW-1185">Reference proteome</keyword>
<organism evidence="7 8">
    <name type="scientific">Spirosoma agri</name>
    <dbReference type="NCBI Taxonomy" id="1987381"/>
    <lineage>
        <taxon>Bacteria</taxon>
        <taxon>Pseudomonadati</taxon>
        <taxon>Bacteroidota</taxon>
        <taxon>Cytophagia</taxon>
        <taxon>Cytophagales</taxon>
        <taxon>Cytophagaceae</taxon>
        <taxon>Spirosoma</taxon>
    </lineage>
</organism>
<feature type="binding site" evidence="6">
    <location>
        <position position="169"/>
    </location>
    <ligand>
        <name>S-adenosyl-L-methionine</name>
        <dbReference type="ChEBI" id="CHEBI:59789"/>
    </ligand>
</feature>
<evidence type="ECO:0000256" key="3">
    <source>
        <dbReference type="ARBA" id="ARBA00022603"/>
    </source>
</evidence>
<dbReference type="HAMAP" id="MF_00735">
    <property type="entry name" value="Methyltr_PrmA"/>
    <property type="match status" value="1"/>
</dbReference>
<name>A0A6M0IQ51_9BACT</name>
<dbReference type="Proteomes" id="UP000477386">
    <property type="component" value="Unassembled WGS sequence"/>
</dbReference>
<protein>
    <recommendedName>
        <fullName evidence="6">Ribosomal protein L11 methyltransferase</fullName>
        <shortName evidence="6">L11 Mtase</shortName>
        <ecNumber evidence="6">2.1.1.-</ecNumber>
    </recommendedName>
</protein>
<keyword evidence="5 6" id="KW-0949">S-adenosyl-L-methionine</keyword>
<comment type="subcellular location">
    <subcellularLocation>
        <location evidence="6">Cytoplasm</location>
    </subcellularLocation>
</comment>
<dbReference type="Pfam" id="PF06325">
    <property type="entry name" value="PrmA"/>
    <property type="match status" value="1"/>
</dbReference>
<dbReference type="Gene3D" id="3.40.50.150">
    <property type="entry name" value="Vaccinia Virus protein VP39"/>
    <property type="match status" value="1"/>
</dbReference>
<keyword evidence="4 6" id="KW-0808">Transferase</keyword>
<keyword evidence="2 6" id="KW-0963">Cytoplasm</keyword>
<dbReference type="GO" id="GO:0005737">
    <property type="term" value="C:cytoplasm"/>
    <property type="evidence" value="ECO:0007669"/>
    <property type="project" value="UniProtKB-SubCell"/>
</dbReference>
<comment type="catalytic activity">
    <reaction evidence="6">
        <text>L-lysyl-[protein] + 3 S-adenosyl-L-methionine = N(6),N(6),N(6)-trimethyl-L-lysyl-[protein] + 3 S-adenosyl-L-homocysteine + 3 H(+)</text>
        <dbReference type="Rhea" id="RHEA:54192"/>
        <dbReference type="Rhea" id="RHEA-COMP:9752"/>
        <dbReference type="Rhea" id="RHEA-COMP:13826"/>
        <dbReference type="ChEBI" id="CHEBI:15378"/>
        <dbReference type="ChEBI" id="CHEBI:29969"/>
        <dbReference type="ChEBI" id="CHEBI:57856"/>
        <dbReference type="ChEBI" id="CHEBI:59789"/>
        <dbReference type="ChEBI" id="CHEBI:61961"/>
    </reaction>
</comment>
<reference evidence="7 8" key="1">
    <citation type="submission" date="2020-02" db="EMBL/GenBank/DDBJ databases">
        <title>Draft genome sequence of two Spirosoma agri KCTC 52727 and Spirosoma terrae KCTC 52035.</title>
        <authorList>
            <person name="Rojas J."/>
            <person name="Ambika Manirajan B."/>
            <person name="Ratering S."/>
            <person name="Suarez C."/>
            <person name="Schnell S."/>
        </authorList>
    </citation>
    <scope>NUCLEOTIDE SEQUENCE [LARGE SCALE GENOMIC DNA]</scope>
    <source>
        <strain evidence="7 8">KCTC 52727</strain>
    </source>
</reference>
<dbReference type="GO" id="GO:0008276">
    <property type="term" value="F:protein methyltransferase activity"/>
    <property type="evidence" value="ECO:0007669"/>
    <property type="project" value="UniProtKB-UniRule"/>
</dbReference>
<sequence>MNYIELQLHVSPDYTDILTAELAELGFESFVETDEGVNAYIIDADFDEQTIQELVAKYTSQTAIAYEVSSLEKRNWNAEWERDYEPIEVADSVRVRASFHQTDARFRYDIIINPKMSFGTGHHETTAMMLEQQLSLDFTGKTVLDVGSGTGILAILAAKMGARAVLAFDIEEWAVENARENADLNDCPQITVFQGTINDINSPNAVLNWVPAVFDTVLANINRNVLLAEIPTYTDLLKENGYLLVSGFYEHDAPDIQQKAIEAGLIPVKGMATREWTSLVFQKSDSGVATQVAVASTLFATTT</sequence>
<dbReference type="CDD" id="cd02440">
    <property type="entry name" value="AdoMet_MTases"/>
    <property type="match status" value="1"/>
</dbReference>
<accession>A0A6M0IQ51</accession>
<dbReference type="AlphaFoldDB" id="A0A6M0IQ51"/>
<feature type="binding site" evidence="6">
    <location>
        <position position="220"/>
    </location>
    <ligand>
        <name>S-adenosyl-L-methionine</name>
        <dbReference type="ChEBI" id="CHEBI:59789"/>
    </ligand>
</feature>
<evidence type="ECO:0000256" key="2">
    <source>
        <dbReference type="ARBA" id="ARBA00022490"/>
    </source>
</evidence>
<dbReference type="SUPFAM" id="SSF53335">
    <property type="entry name" value="S-adenosyl-L-methionine-dependent methyltransferases"/>
    <property type="match status" value="1"/>
</dbReference>
<keyword evidence="7" id="KW-0687">Ribonucleoprotein</keyword>
<gene>
    <name evidence="6 7" type="primary">prmA</name>
    <name evidence="7" type="ORF">GK091_26625</name>
</gene>
<evidence type="ECO:0000256" key="1">
    <source>
        <dbReference type="ARBA" id="ARBA00009741"/>
    </source>
</evidence>
<proteinExistence type="inferred from homology"/>
<dbReference type="EC" id="2.1.1.-" evidence="6"/>
<dbReference type="PANTHER" id="PTHR43648:SF1">
    <property type="entry name" value="ELECTRON TRANSFER FLAVOPROTEIN BETA SUBUNIT LYSINE METHYLTRANSFERASE"/>
    <property type="match status" value="1"/>
</dbReference>
<keyword evidence="3 6" id="KW-0489">Methyltransferase</keyword>
<dbReference type="EMBL" id="JAAGNZ010000005">
    <property type="protein sequence ID" value="NEU70470.1"/>
    <property type="molecule type" value="Genomic_DNA"/>
</dbReference>
<evidence type="ECO:0000256" key="4">
    <source>
        <dbReference type="ARBA" id="ARBA00022679"/>
    </source>
</evidence>
<dbReference type="GO" id="GO:0032259">
    <property type="term" value="P:methylation"/>
    <property type="evidence" value="ECO:0007669"/>
    <property type="project" value="UniProtKB-KW"/>
</dbReference>
<feature type="binding site" evidence="6">
    <location>
        <position position="126"/>
    </location>
    <ligand>
        <name>S-adenosyl-L-methionine</name>
        <dbReference type="ChEBI" id="CHEBI:59789"/>
    </ligand>
</feature>
<feature type="binding site" evidence="6">
    <location>
        <position position="147"/>
    </location>
    <ligand>
        <name>S-adenosyl-L-methionine</name>
        <dbReference type="ChEBI" id="CHEBI:59789"/>
    </ligand>
</feature>
<comment type="caution">
    <text evidence="7">The sequence shown here is derived from an EMBL/GenBank/DDBJ whole genome shotgun (WGS) entry which is preliminary data.</text>
</comment>
<dbReference type="InterPro" id="IPR029063">
    <property type="entry name" value="SAM-dependent_MTases_sf"/>
</dbReference>
<evidence type="ECO:0000256" key="5">
    <source>
        <dbReference type="ARBA" id="ARBA00022691"/>
    </source>
</evidence>
<comment type="function">
    <text evidence="6">Methylates ribosomal protein L11.</text>
</comment>
<comment type="similarity">
    <text evidence="1 6">Belongs to the methyltransferase superfamily. PrmA family.</text>
</comment>
<dbReference type="NCBIfam" id="NF001785">
    <property type="entry name" value="PRK00517.2-2"/>
    <property type="match status" value="1"/>
</dbReference>
<dbReference type="PANTHER" id="PTHR43648">
    <property type="entry name" value="ELECTRON TRANSFER FLAVOPROTEIN BETA SUBUNIT LYSINE METHYLTRANSFERASE"/>
    <property type="match status" value="1"/>
</dbReference>